<protein>
    <recommendedName>
        <fullName evidence="1">PWWP domain-containing protein</fullName>
    </recommendedName>
</protein>
<dbReference type="SUPFAM" id="SSF63748">
    <property type="entry name" value="Tudor/PWWP/MBT"/>
    <property type="match status" value="1"/>
</dbReference>
<name>A0A8S1CEU1_9INSE</name>
<dbReference type="OrthoDB" id="20839at2759"/>
<dbReference type="EMBL" id="CADEPI010000026">
    <property type="protein sequence ID" value="CAB3366618.1"/>
    <property type="molecule type" value="Genomic_DNA"/>
</dbReference>
<gene>
    <name evidence="2" type="ORF">CLODIP_2_CD15928</name>
</gene>
<dbReference type="FunFam" id="2.30.30.140:FF:000008">
    <property type="entry name" value="Bromodomain containing 1, isoform CRA_b"/>
    <property type="match status" value="1"/>
</dbReference>
<evidence type="ECO:0000259" key="1">
    <source>
        <dbReference type="PROSITE" id="PS50812"/>
    </source>
</evidence>
<dbReference type="CDD" id="cd05839">
    <property type="entry name" value="PWWP_BRPF"/>
    <property type="match status" value="1"/>
</dbReference>
<dbReference type="InterPro" id="IPR000313">
    <property type="entry name" value="PWWP_dom"/>
</dbReference>
<dbReference type="Proteomes" id="UP000494165">
    <property type="component" value="Unassembled WGS sequence"/>
</dbReference>
<evidence type="ECO:0000313" key="2">
    <source>
        <dbReference type="EMBL" id="CAB3366618.1"/>
    </source>
</evidence>
<comment type="caution">
    <text evidence="2">The sequence shown here is derived from an EMBL/GenBank/DDBJ whole genome shotgun (WGS) entry which is preliminary data.</text>
</comment>
<dbReference type="PROSITE" id="PS50812">
    <property type="entry name" value="PWWP"/>
    <property type="match status" value="1"/>
</dbReference>
<dbReference type="Pfam" id="PF00855">
    <property type="entry name" value="PWWP"/>
    <property type="match status" value="1"/>
</dbReference>
<reference evidence="2 3" key="1">
    <citation type="submission" date="2020-04" db="EMBL/GenBank/DDBJ databases">
        <authorList>
            <person name="Alioto T."/>
            <person name="Alioto T."/>
            <person name="Gomez Garrido J."/>
        </authorList>
    </citation>
    <scope>NUCLEOTIDE SEQUENCE [LARGE SCALE GENOMIC DNA]</scope>
</reference>
<accession>A0A8S1CEU1</accession>
<keyword evidence="3" id="KW-1185">Reference proteome</keyword>
<feature type="domain" description="PWWP" evidence="1">
    <location>
        <begin position="10"/>
        <end position="77"/>
    </location>
</feature>
<organism evidence="2 3">
    <name type="scientific">Cloeon dipterum</name>
    <dbReference type="NCBI Taxonomy" id="197152"/>
    <lineage>
        <taxon>Eukaryota</taxon>
        <taxon>Metazoa</taxon>
        <taxon>Ecdysozoa</taxon>
        <taxon>Arthropoda</taxon>
        <taxon>Hexapoda</taxon>
        <taxon>Insecta</taxon>
        <taxon>Pterygota</taxon>
        <taxon>Palaeoptera</taxon>
        <taxon>Ephemeroptera</taxon>
        <taxon>Pisciforma</taxon>
        <taxon>Baetidae</taxon>
        <taxon>Cloeon</taxon>
    </lineage>
</organism>
<sequence>MSRGAGNLEPLDLVWAKCRGYPWYPYPALIIEPDMPKSGIIHKGVTIPAPPADALALASNYTDTVYLVLFFDTKRTWKLLPRNKIGQFLGRAEQDQERLFESKNRAERKAVRRAYLKRRCSTKYQVTGQLQKNLEKRKKKENAKMMLTLPILIVKLM</sequence>
<evidence type="ECO:0000313" key="3">
    <source>
        <dbReference type="Proteomes" id="UP000494165"/>
    </source>
</evidence>
<proteinExistence type="predicted"/>
<dbReference type="AlphaFoldDB" id="A0A8S1CEU1"/>
<dbReference type="SMART" id="SM00293">
    <property type="entry name" value="PWWP"/>
    <property type="match status" value="1"/>
</dbReference>
<dbReference type="Gene3D" id="2.30.30.140">
    <property type="match status" value="1"/>
</dbReference>